<dbReference type="EMBL" id="FWZU01000001">
    <property type="protein sequence ID" value="SME89305.1"/>
    <property type="molecule type" value="Genomic_DNA"/>
</dbReference>
<reference evidence="2" key="1">
    <citation type="submission" date="2017-04" db="EMBL/GenBank/DDBJ databases">
        <authorList>
            <person name="Varghese N."/>
            <person name="Submissions S."/>
        </authorList>
    </citation>
    <scope>NUCLEOTIDE SEQUENCE [LARGE SCALE GENOMIC DNA]</scope>
    <source>
        <strain evidence="2">K3S</strain>
    </source>
</reference>
<proteinExistence type="predicted"/>
<keyword evidence="2" id="KW-1185">Reference proteome</keyword>
<accession>A0A1X7C3P6</accession>
<protein>
    <submittedName>
        <fullName evidence="1">Uncharacterized protein</fullName>
    </submittedName>
</protein>
<evidence type="ECO:0000313" key="2">
    <source>
        <dbReference type="Proteomes" id="UP000192906"/>
    </source>
</evidence>
<dbReference type="Proteomes" id="UP000192906">
    <property type="component" value="Unassembled WGS sequence"/>
</dbReference>
<name>A0A1X7C3P6_9BACT</name>
<evidence type="ECO:0000313" key="1">
    <source>
        <dbReference type="EMBL" id="SME89305.1"/>
    </source>
</evidence>
<dbReference type="STRING" id="1519643.SAMN06295933_0269"/>
<dbReference type="RefSeq" id="WP_085097207.1">
    <property type="nucleotide sequence ID" value="NZ_FWZU01000001.1"/>
</dbReference>
<organism evidence="1 2">
    <name type="scientific">Desulfovibrio gilichinskyi</name>
    <dbReference type="NCBI Taxonomy" id="1519643"/>
    <lineage>
        <taxon>Bacteria</taxon>
        <taxon>Pseudomonadati</taxon>
        <taxon>Thermodesulfobacteriota</taxon>
        <taxon>Desulfovibrionia</taxon>
        <taxon>Desulfovibrionales</taxon>
        <taxon>Desulfovibrionaceae</taxon>
        <taxon>Desulfovibrio</taxon>
    </lineage>
</organism>
<sequence>MANNDLLHNQLIRLGDMMGDGLHLEPGGKWIEKEYGKIVKALGIVPKRKRYNNSIKINEAMLQAVVKFKCKCGGNLKQTRSGSMIGKCSECGNRYRLLKIVKRKAAKAEE</sequence>
<dbReference type="AlphaFoldDB" id="A0A1X7C3P6"/>
<dbReference type="OrthoDB" id="6627928at2"/>
<gene>
    <name evidence="1" type="ORF">SAMN06295933_0269</name>
</gene>